<dbReference type="InterPro" id="IPR046335">
    <property type="entry name" value="LacI/GalR-like_sensor"/>
</dbReference>
<dbReference type="Pfam" id="PF00356">
    <property type="entry name" value="LacI"/>
    <property type="match status" value="1"/>
</dbReference>
<evidence type="ECO:0000313" key="6">
    <source>
        <dbReference type="EMBL" id="QPC81315.1"/>
    </source>
</evidence>
<proteinExistence type="predicted"/>
<dbReference type="PROSITE" id="PS50932">
    <property type="entry name" value="HTH_LACI_2"/>
    <property type="match status" value="1"/>
</dbReference>
<dbReference type="PRINTS" id="PR00036">
    <property type="entry name" value="HTHLACI"/>
</dbReference>
<dbReference type="InterPro" id="IPR028082">
    <property type="entry name" value="Peripla_BP_I"/>
</dbReference>
<dbReference type="Gene3D" id="1.10.260.40">
    <property type="entry name" value="lambda repressor-like DNA-binding domains"/>
    <property type="match status" value="1"/>
</dbReference>
<evidence type="ECO:0000256" key="4">
    <source>
        <dbReference type="ARBA" id="ARBA00023163"/>
    </source>
</evidence>
<dbReference type="PROSITE" id="PS00356">
    <property type="entry name" value="HTH_LACI_1"/>
    <property type="match status" value="1"/>
</dbReference>
<feature type="domain" description="HTH lacI-type" evidence="5">
    <location>
        <begin position="12"/>
        <end position="66"/>
    </location>
</feature>
<keyword evidence="2" id="KW-0805">Transcription regulation</keyword>
<protein>
    <submittedName>
        <fullName evidence="6">LacI family DNA-binding transcriptional regulator</fullName>
    </submittedName>
</protein>
<dbReference type="CDD" id="cd06267">
    <property type="entry name" value="PBP1_LacI_sugar_binding-like"/>
    <property type="match status" value="1"/>
</dbReference>
<dbReference type="KEGG" id="pmet:G4Y79_16610"/>
<evidence type="ECO:0000256" key="3">
    <source>
        <dbReference type="ARBA" id="ARBA00023125"/>
    </source>
</evidence>
<dbReference type="AlphaFoldDB" id="A0A7S8IC98"/>
<dbReference type="CDD" id="cd01392">
    <property type="entry name" value="HTH_LacI"/>
    <property type="match status" value="1"/>
</dbReference>
<dbReference type="Gene3D" id="3.40.50.2300">
    <property type="match status" value="2"/>
</dbReference>
<reference evidence="6 7" key="1">
    <citation type="submission" date="2020-02" db="EMBL/GenBank/DDBJ databases">
        <authorList>
            <person name="Zheng R.K."/>
            <person name="Sun C.M."/>
        </authorList>
    </citation>
    <scope>NUCLEOTIDE SEQUENCE [LARGE SCALE GENOMIC DNA]</scope>
    <source>
        <strain evidence="7">rifampicinis</strain>
    </source>
</reference>
<evidence type="ECO:0000259" key="5">
    <source>
        <dbReference type="PROSITE" id="PS50932"/>
    </source>
</evidence>
<dbReference type="SMART" id="SM00354">
    <property type="entry name" value="HTH_LACI"/>
    <property type="match status" value="1"/>
</dbReference>
<dbReference type="PANTHER" id="PTHR30146:SF95">
    <property type="entry name" value="RIBOSE OPERON REPRESSOR"/>
    <property type="match status" value="1"/>
</dbReference>
<dbReference type="PANTHER" id="PTHR30146">
    <property type="entry name" value="LACI-RELATED TRANSCRIPTIONAL REPRESSOR"/>
    <property type="match status" value="1"/>
</dbReference>
<keyword evidence="1" id="KW-0678">Repressor</keyword>
<dbReference type="GO" id="GO:0000976">
    <property type="term" value="F:transcription cis-regulatory region binding"/>
    <property type="evidence" value="ECO:0007669"/>
    <property type="project" value="TreeGrafter"/>
</dbReference>
<name>A0A7S8IC98_9CHLR</name>
<dbReference type="InterPro" id="IPR000843">
    <property type="entry name" value="HTH_LacI"/>
</dbReference>
<dbReference type="RefSeq" id="WP_195169388.1">
    <property type="nucleotide sequence ID" value="NZ_CP062983.1"/>
</dbReference>
<gene>
    <name evidence="6" type="ORF">G4Y79_16610</name>
</gene>
<keyword evidence="3 6" id="KW-0238">DNA-binding</keyword>
<dbReference type="EMBL" id="CP062983">
    <property type="protein sequence ID" value="QPC81315.1"/>
    <property type="molecule type" value="Genomic_DNA"/>
</dbReference>
<keyword evidence="4" id="KW-0804">Transcription</keyword>
<evidence type="ECO:0000256" key="1">
    <source>
        <dbReference type="ARBA" id="ARBA00022491"/>
    </source>
</evidence>
<dbReference type="Proteomes" id="UP000594468">
    <property type="component" value="Chromosome"/>
</dbReference>
<dbReference type="InterPro" id="IPR010982">
    <property type="entry name" value="Lambda_DNA-bd_dom_sf"/>
</dbReference>
<dbReference type="Pfam" id="PF13377">
    <property type="entry name" value="Peripla_BP_3"/>
    <property type="match status" value="1"/>
</dbReference>
<organism evidence="6 7">
    <name type="scientific">Phototrophicus methaneseepsis</name>
    <dbReference type="NCBI Taxonomy" id="2710758"/>
    <lineage>
        <taxon>Bacteria</taxon>
        <taxon>Bacillati</taxon>
        <taxon>Chloroflexota</taxon>
        <taxon>Candidatus Thermofontia</taxon>
        <taxon>Phototrophicales</taxon>
        <taxon>Phototrophicaceae</taxon>
        <taxon>Phototrophicus</taxon>
    </lineage>
</organism>
<evidence type="ECO:0000256" key="2">
    <source>
        <dbReference type="ARBA" id="ARBA00023015"/>
    </source>
</evidence>
<accession>A0A7S8IC98</accession>
<sequence length="349" mass="38899">MAAKNRENPKAATIVDVAREAGVSPRTVSRVMNENGYVNPGTEERIRAAIEKLNYRPNRAARSLVSSRSRVIGLVIPDINNLFFPEVVLGIEHAATEHDYVVFTFNTSLSAEKEEEAYRFLNEHRADGMIVYFPSRLTREKLTEVLKYQRAAVLVDAEPMGDLAGVVRVDSYGAARTAVEHLVATGCRSLGYVSRQKSHFLAFKDRYRGVMETAARLGVPIVAQEYMSDDKFIVNDGHFATHKLLAEHPEIDGLICFNDMIAYGAMQACDDLGISIPDQMAIIGFDDLRLSSFPRISLTTLRLPKFEIGAEAVNLLFQRLEGSDSPQDIVIRAELIERGSTRPRKDVLP</sequence>
<evidence type="ECO:0000313" key="7">
    <source>
        <dbReference type="Proteomes" id="UP000594468"/>
    </source>
</evidence>
<dbReference type="SUPFAM" id="SSF47413">
    <property type="entry name" value="lambda repressor-like DNA-binding domains"/>
    <property type="match status" value="1"/>
</dbReference>
<dbReference type="GO" id="GO:0003700">
    <property type="term" value="F:DNA-binding transcription factor activity"/>
    <property type="evidence" value="ECO:0007669"/>
    <property type="project" value="TreeGrafter"/>
</dbReference>
<keyword evidence="7" id="KW-1185">Reference proteome</keyword>
<dbReference type="SUPFAM" id="SSF53822">
    <property type="entry name" value="Periplasmic binding protein-like I"/>
    <property type="match status" value="1"/>
</dbReference>